<keyword evidence="9" id="KW-0812">Transmembrane</keyword>
<evidence type="ECO:0000256" key="1">
    <source>
        <dbReference type="ARBA" id="ARBA00004123"/>
    </source>
</evidence>
<comment type="subcellular location">
    <subcellularLocation>
        <location evidence="1">Nucleus</location>
    </subcellularLocation>
</comment>
<evidence type="ECO:0000256" key="6">
    <source>
        <dbReference type="ARBA" id="ARBA00023242"/>
    </source>
</evidence>
<dbReference type="Pfam" id="PF00096">
    <property type="entry name" value="zf-C2H2"/>
    <property type="match status" value="4"/>
</dbReference>
<feature type="domain" description="C2H2-type" evidence="10">
    <location>
        <begin position="817"/>
        <end position="844"/>
    </location>
</feature>
<comment type="caution">
    <text evidence="11">The sequence shown here is derived from an EMBL/GenBank/DDBJ whole genome shotgun (WGS) entry which is preliminary data.</text>
</comment>
<feature type="region of interest" description="Disordered" evidence="8">
    <location>
        <begin position="294"/>
        <end position="313"/>
    </location>
</feature>
<dbReference type="Pfam" id="PF13912">
    <property type="entry name" value="zf-C2H2_6"/>
    <property type="match status" value="3"/>
</dbReference>
<evidence type="ECO:0000259" key="10">
    <source>
        <dbReference type="PROSITE" id="PS50157"/>
    </source>
</evidence>
<feature type="region of interest" description="Disordered" evidence="8">
    <location>
        <begin position="404"/>
        <end position="544"/>
    </location>
</feature>
<feature type="compositionally biased region" description="Polar residues" evidence="8">
    <location>
        <begin position="129"/>
        <end position="154"/>
    </location>
</feature>
<evidence type="ECO:0000256" key="9">
    <source>
        <dbReference type="SAM" id="Phobius"/>
    </source>
</evidence>
<feature type="compositionally biased region" description="Polar residues" evidence="8">
    <location>
        <begin position="525"/>
        <end position="542"/>
    </location>
</feature>
<dbReference type="PANTHER" id="PTHR24394">
    <property type="entry name" value="ZINC FINGER PROTEIN"/>
    <property type="match status" value="1"/>
</dbReference>
<dbReference type="Gene3D" id="3.30.160.60">
    <property type="entry name" value="Classic Zinc Finger"/>
    <property type="match status" value="7"/>
</dbReference>
<feature type="domain" description="C2H2-type" evidence="10">
    <location>
        <begin position="789"/>
        <end position="816"/>
    </location>
</feature>
<keyword evidence="4 7" id="KW-0863">Zinc-finger</keyword>
<proteinExistence type="predicted"/>
<dbReference type="PROSITE" id="PS50157">
    <property type="entry name" value="ZINC_FINGER_C2H2_2"/>
    <property type="match status" value="7"/>
</dbReference>
<feature type="region of interest" description="Disordered" evidence="8">
    <location>
        <begin position="319"/>
        <end position="350"/>
    </location>
</feature>
<feature type="compositionally biased region" description="Acidic residues" evidence="8">
    <location>
        <begin position="319"/>
        <end position="329"/>
    </location>
</feature>
<gene>
    <name evidence="11" type="ORF">KUTeg_010972</name>
</gene>
<evidence type="ECO:0000256" key="8">
    <source>
        <dbReference type="SAM" id="MobiDB-lite"/>
    </source>
</evidence>
<dbReference type="PANTHER" id="PTHR24394:SF29">
    <property type="entry name" value="MYONEURIN"/>
    <property type="match status" value="1"/>
</dbReference>
<dbReference type="InterPro" id="IPR013087">
    <property type="entry name" value="Znf_C2H2_type"/>
</dbReference>
<protein>
    <recommendedName>
        <fullName evidence="10">C2H2-type domain-containing protein</fullName>
    </recommendedName>
</protein>
<feature type="domain" description="C2H2-type" evidence="10">
    <location>
        <begin position="671"/>
        <end position="698"/>
    </location>
</feature>
<dbReference type="SUPFAM" id="SSF57667">
    <property type="entry name" value="beta-beta-alpha zinc fingers"/>
    <property type="match status" value="4"/>
</dbReference>
<feature type="region of interest" description="Disordered" evidence="8">
    <location>
        <begin position="119"/>
        <end position="280"/>
    </location>
</feature>
<evidence type="ECO:0000313" key="11">
    <source>
        <dbReference type="EMBL" id="KAJ8311617.1"/>
    </source>
</evidence>
<dbReference type="SMART" id="SM00355">
    <property type="entry name" value="ZnF_C2H2"/>
    <property type="match status" value="7"/>
</dbReference>
<feature type="compositionally biased region" description="Basic and acidic residues" evidence="8">
    <location>
        <begin position="638"/>
        <end position="647"/>
    </location>
</feature>
<feature type="domain" description="C2H2-type" evidence="10">
    <location>
        <begin position="727"/>
        <end position="754"/>
    </location>
</feature>
<reference evidence="11 12" key="1">
    <citation type="submission" date="2022-12" db="EMBL/GenBank/DDBJ databases">
        <title>Chromosome-level genome of Tegillarca granosa.</title>
        <authorList>
            <person name="Kim J."/>
        </authorList>
    </citation>
    <scope>NUCLEOTIDE SEQUENCE [LARGE SCALE GENOMIC DNA]</scope>
    <source>
        <strain evidence="11">Teg-2019</strain>
        <tissue evidence="11">Adductor muscle</tissue>
    </source>
</reference>
<sequence>MIDYLYFSIHPRNQKAINFSHGNIFYLNAAFYSILGCIFTSCIGLIWIFIDKTPIHYQTMDRGGASQLKLQIQSICAKLASLGEESMFVSVNIRENLTNYAGSSLAAYSSEVCAIRFNDEKDSKPVQPQPITGTYNPQRTHPNHNQFNRGNQRPSPYKPGPRMTNNATTPPKQIMSRNPSQYPGRFPSPQFQSREAASSFQSREFGRSQSNNAFDRPKPPNAGDNEAPVGTKSIVYIGFDDDKKKSPQNPPLTRPPANRGRGTFPNRGMMGSAGFRPRNPQVPLRANLMARQMTANGNRPPGSMASSQAMRQKKDINNDDDCIIIDGDDPPPPPKIHKPTPPKTTSNTPFQIEMGQLPQYQNNQQKQNSAQIQNQINPGQVQQNTTMLPTQAQIQSALQAQLNRNQYPPGHPAHLQHNQPSKNNTSSAQLQQLAQRRQSADLQHNQLTQSNQPAHPRQSSQLHHGQSPHSSTVTPSQPSGSLVLPTKVSSTQPPHSPVQKSQPGNFSQFNQPVQSQANQQSQFSHGQVSNFQTKPSVQNPWGVNNPPIFPLGHLPIKIESIESTGIKVESKESLMLGEPTGPTAAERSQIMQAESTQQIKVENTETFEIIPVNVQPLPTPPDTPQVVIENLEGNPISDKEVMSHRDNQTPPDTTYKSEPETIEVTKKSPANKCKVCGKGFPTAAILKTHMSIHFGLRPYKCTVCGKQFSSLSYLNSHKKIHSGDKPHKCYVCDAQFSALQAFKVHMKTHSVEDKQKGDKAFQCETCGKQFTWMSNLKAHRKSHSGEKMHKCSTCGKELATLASLNNHVRTHTGDKPFKCEICGKKFIQAVQLKSHSRTHNKDKPYTCNICDMKFSKMNSMKVHLKKHQNE</sequence>
<feature type="region of interest" description="Disordered" evidence="8">
    <location>
        <begin position="638"/>
        <end position="659"/>
    </location>
</feature>
<dbReference type="PROSITE" id="PS00028">
    <property type="entry name" value="ZINC_FINGER_C2H2_1"/>
    <property type="match status" value="6"/>
</dbReference>
<keyword evidence="2" id="KW-0479">Metal-binding</keyword>
<keyword evidence="5" id="KW-0862">Zinc</keyword>
<feature type="compositionally biased region" description="Low complexity" evidence="8">
    <location>
        <begin position="426"/>
        <end position="443"/>
    </location>
</feature>
<keyword evidence="12" id="KW-1185">Reference proteome</keyword>
<feature type="domain" description="C2H2-type" evidence="10">
    <location>
        <begin position="761"/>
        <end position="788"/>
    </location>
</feature>
<dbReference type="InterPro" id="IPR036236">
    <property type="entry name" value="Znf_C2H2_sf"/>
</dbReference>
<feature type="compositionally biased region" description="Low complexity" evidence="8">
    <location>
        <begin position="508"/>
        <end position="524"/>
    </location>
</feature>
<keyword evidence="9" id="KW-0472">Membrane</keyword>
<feature type="compositionally biased region" description="Polar residues" evidence="8">
    <location>
        <begin position="189"/>
        <end position="213"/>
    </location>
</feature>
<name>A0ABQ9F2K6_TEGGR</name>
<dbReference type="EMBL" id="JARBDR010000496">
    <property type="protein sequence ID" value="KAJ8311617.1"/>
    <property type="molecule type" value="Genomic_DNA"/>
</dbReference>
<evidence type="ECO:0000313" key="12">
    <source>
        <dbReference type="Proteomes" id="UP001217089"/>
    </source>
</evidence>
<feature type="compositionally biased region" description="Polar residues" evidence="8">
    <location>
        <begin position="444"/>
        <end position="480"/>
    </location>
</feature>
<evidence type="ECO:0000256" key="5">
    <source>
        <dbReference type="ARBA" id="ARBA00022833"/>
    </source>
</evidence>
<feature type="compositionally biased region" description="Polar residues" evidence="8">
    <location>
        <begin position="487"/>
        <end position="507"/>
    </location>
</feature>
<dbReference type="Proteomes" id="UP001217089">
    <property type="component" value="Unassembled WGS sequence"/>
</dbReference>
<accession>A0ABQ9F2K6</accession>
<feature type="compositionally biased region" description="Polar residues" evidence="8">
    <location>
        <begin position="163"/>
        <end position="181"/>
    </location>
</feature>
<keyword evidence="6" id="KW-0539">Nucleus</keyword>
<feature type="compositionally biased region" description="Polar residues" evidence="8">
    <location>
        <begin position="416"/>
        <end position="425"/>
    </location>
</feature>
<evidence type="ECO:0000256" key="3">
    <source>
        <dbReference type="ARBA" id="ARBA00022737"/>
    </source>
</evidence>
<organism evidence="11 12">
    <name type="scientific">Tegillarca granosa</name>
    <name type="common">Malaysian cockle</name>
    <name type="synonym">Anadara granosa</name>
    <dbReference type="NCBI Taxonomy" id="220873"/>
    <lineage>
        <taxon>Eukaryota</taxon>
        <taxon>Metazoa</taxon>
        <taxon>Spiralia</taxon>
        <taxon>Lophotrochozoa</taxon>
        <taxon>Mollusca</taxon>
        <taxon>Bivalvia</taxon>
        <taxon>Autobranchia</taxon>
        <taxon>Pteriomorphia</taxon>
        <taxon>Arcoida</taxon>
        <taxon>Arcoidea</taxon>
        <taxon>Arcidae</taxon>
        <taxon>Tegillarca</taxon>
    </lineage>
</organism>
<keyword evidence="3" id="KW-0677">Repeat</keyword>
<evidence type="ECO:0000256" key="4">
    <source>
        <dbReference type="ARBA" id="ARBA00022771"/>
    </source>
</evidence>
<feature type="domain" description="C2H2-type" evidence="10">
    <location>
        <begin position="845"/>
        <end position="870"/>
    </location>
</feature>
<keyword evidence="9" id="KW-1133">Transmembrane helix</keyword>
<feature type="domain" description="C2H2-type" evidence="10">
    <location>
        <begin position="699"/>
        <end position="726"/>
    </location>
</feature>
<evidence type="ECO:0000256" key="2">
    <source>
        <dbReference type="ARBA" id="ARBA00022723"/>
    </source>
</evidence>
<evidence type="ECO:0000256" key="7">
    <source>
        <dbReference type="PROSITE-ProRule" id="PRU00042"/>
    </source>
</evidence>
<feature type="transmembrane region" description="Helical" evidence="9">
    <location>
        <begin position="24"/>
        <end position="50"/>
    </location>
</feature>